<feature type="region of interest" description="Disordered" evidence="1">
    <location>
        <begin position="124"/>
        <end position="146"/>
    </location>
</feature>
<organism evidence="2 3">
    <name type="scientific">Choiromyces venosus 120613-1</name>
    <dbReference type="NCBI Taxonomy" id="1336337"/>
    <lineage>
        <taxon>Eukaryota</taxon>
        <taxon>Fungi</taxon>
        <taxon>Dikarya</taxon>
        <taxon>Ascomycota</taxon>
        <taxon>Pezizomycotina</taxon>
        <taxon>Pezizomycetes</taxon>
        <taxon>Pezizales</taxon>
        <taxon>Tuberaceae</taxon>
        <taxon>Choiromyces</taxon>
    </lineage>
</organism>
<dbReference type="Proteomes" id="UP000276215">
    <property type="component" value="Unassembled WGS sequence"/>
</dbReference>
<evidence type="ECO:0000313" key="2">
    <source>
        <dbReference type="EMBL" id="RPA96695.1"/>
    </source>
</evidence>
<proteinExistence type="predicted"/>
<accession>A0A3N4JEL6</accession>
<gene>
    <name evidence="2" type="ORF">L873DRAFT_1209562</name>
</gene>
<reference evidence="2 3" key="1">
    <citation type="journal article" date="2018" name="Nat. Ecol. Evol.">
        <title>Pezizomycetes genomes reveal the molecular basis of ectomycorrhizal truffle lifestyle.</title>
        <authorList>
            <person name="Murat C."/>
            <person name="Payen T."/>
            <person name="Noel B."/>
            <person name="Kuo A."/>
            <person name="Morin E."/>
            <person name="Chen J."/>
            <person name="Kohler A."/>
            <person name="Krizsan K."/>
            <person name="Balestrini R."/>
            <person name="Da Silva C."/>
            <person name="Montanini B."/>
            <person name="Hainaut M."/>
            <person name="Levati E."/>
            <person name="Barry K.W."/>
            <person name="Belfiori B."/>
            <person name="Cichocki N."/>
            <person name="Clum A."/>
            <person name="Dockter R.B."/>
            <person name="Fauchery L."/>
            <person name="Guy J."/>
            <person name="Iotti M."/>
            <person name="Le Tacon F."/>
            <person name="Lindquist E.A."/>
            <person name="Lipzen A."/>
            <person name="Malagnac F."/>
            <person name="Mello A."/>
            <person name="Molinier V."/>
            <person name="Miyauchi S."/>
            <person name="Poulain J."/>
            <person name="Riccioni C."/>
            <person name="Rubini A."/>
            <person name="Sitrit Y."/>
            <person name="Splivallo R."/>
            <person name="Traeger S."/>
            <person name="Wang M."/>
            <person name="Zifcakova L."/>
            <person name="Wipf D."/>
            <person name="Zambonelli A."/>
            <person name="Paolocci F."/>
            <person name="Nowrousian M."/>
            <person name="Ottonello S."/>
            <person name="Baldrian P."/>
            <person name="Spatafora J.W."/>
            <person name="Henrissat B."/>
            <person name="Nagy L.G."/>
            <person name="Aury J.M."/>
            <person name="Wincker P."/>
            <person name="Grigoriev I.V."/>
            <person name="Bonfante P."/>
            <person name="Martin F.M."/>
        </authorList>
    </citation>
    <scope>NUCLEOTIDE SEQUENCE [LARGE SCALE GENOMIC DNA]</scope>
    <source>
        <strain evidence="2 3">120613-1</strain>
    </source>
</reference>
<dbReference type="EMBL" id="ML120412">
    <property type="protein sequence ID" value="RPA96695.1"/>
    <property type="molecule type" value="Genomic_DNA"/>
</dbReference>
<keyword evidence="3" id="KW-1185">Reference proteome</keyword>
<name>A0A3N4JEL6_9PEZI</name>
<evidence type="ECO:0000313" key="3">
    <source>
        <dbReference type="Proteomes" id="UP000276215"/>
    </source>
</evidence>
<protein>
    <submittedName>
        <fullName evidence="2">Uncharacterized protein</fullName>
    </submittedName>
</protein>
<sequence length="165" mass="18979">MRVGKRYSNWIPEVRLEKYFGVPKPRAAEIRCFWCKKLISPRLLRRCFIITENHSFFWKSPGGALFVSGISNQYCTRHERKKEGWVSITRDERGWGEWGFFWYGKLIATQCVDVCAPPYSPSGHTVSACRGPGRPKPGPAHEGPRARAKCQKSLLTCLYPNPLYI</sequence>
<evidence type="ECO:0000256" key="1">
    <source>
        <dbReference type="SAM" id="MobiDB-lite"/>
    </source>
</evidence>
<dbReference type="AlphaFoldDB" id="A0A3N4JEL6"/>